<evidence type="ECO:0000256" key="1">
    <source>
        <dbReference type="ARBA" id="ARBA00022729"/>
    </source>
</evidence>
<dbReference type="Gene3D" id="2.50.20.10">
    <property type="entry name" value="Lipoprotein localisation LolA/LolB/LppX"/>
    <property type="match status" value="1"/>
</dbReference>
<dbReference type="EMBL" id="BBLT01000001">
    <property type="protein sequence ID" value="GAL83181.1"/>
    <property type="molecule type" value="Genomic_DNA"/>
</dbReference>
<reference evidence="4 5" key="1">
    <citation type="submission" date="2014-09" db="EMBL/GenBank/DDBJ databases">
        <title>Sporocytophaga myxococcoides PG-01 genome sequencing.</title>
        <authorList>
            <person name="Liu L."/>
            <person name="Gao P.J."/>
            <person name="Chen G.J."/>
            <person name="Wang L.S."/>
        </authorList>
    </citation>
    <scope>NUCLEOTIDE SEQUENCE [LARGE SCALE GENOMIC DNA]</scope>
    <source>
        <strain evidence="4 5">PG-01</strain>
    </source>
</reference>
<dbReference type="Pfam" id="PF17131">
    <property type="entry name" value="LolA_like"/>
    <property type="match status" value="1"/>
</dbReference>
<keyword evidence="5" id="KW-1185">Reference proteome</keyword>
<proteinExistence type="predicted"/>
<dbReference type="PIRSF" id="PIRSF028205">
    <property type="entry name" value="UCP028205"/>
    <property type="match status" value="1"/>
</dbReference>
<name>A0A098L8N0_9BACT</name>
<evidence type="ECO:0000313" key="5">
    <source>
        <dbReference type="Proteomes" id="UP000030185"/>
    </source>
</evidence>
<protein>
    <recommendedName>
        <fullName evidence="3">Uncharacterized protein TP-0789 domain-containing protein</fullName>
    </recommendedName>
</protein>
<feature type="signal peptide" evidence="2">
    <location>
        <begin position="1"/>
        <end position="24"/>
    </location>
</feature>
<dbReference type="PANTHER" id="PTHR37507:SF2">
    <property type="entry name" value="SPORULATION PROTEIN YDCC"/>
    <property type="match status" value="1"/>
</dbReference>
<feature type="chain" id="PRO_5001937010" description="Uncharacterized protein TP-0789 domain-containing protein" evidence="2">
    <location>
        <begin position="25"/>
        <end position="258"/>
    </location>
</feature>
<comment type="caution">
    <text evidence="4">The sequence shown here is derived from an EMBL/GenBank/DDBJ whole genome shotgun (WGS) entry which is preliminary data.</text>
</comment>
<dbReference type="STRING" id="153721.MYP_407"/>
<dbReference type="InterPro" id="IPR052944">
    <property type="entry name" value="Sporulation_related"/>
</dbReference>
<accession>A0A098L8N0</accession>
<gene>
    <name evidence="4" type="ORF">MYP_407</name>
</gene>
<evidence type="ECO:0000256" key="2">
    <source>
        <dbReference type="SAM" id="SignalP"/>
    </source>
</evidence>
<sequence>MKTKLQGLLAFFALALFTSSTILISEKNPEQILKEAENKRSPWTQMSMTAELNTNAKSGTTKSIYKVYFKDETNTLVAFLEPQFEKGNLLLMVDADLWYYVRETKKPTRITPVQRLSGSVSYGDLARLGWSKDYIIVSSEETELKTENGTSETYLLNLAAKSQGATYQKIKLWVDKKTSKPLKSEVFLLSGKMYKTMTFTKYEIINNKEVNSQIEFIDHFNANQKSILNFSKIAQEKTIPNRFFIKTSLAEVSDEVSE</sequence>
<dbReference type="InterPro" id="IPR033399">
    <property type="entry name" value="TP_0789-like"/>
</dbReference>
<dbReference type="Proteomes" id="UP000030185">
    <property type="component" value="Unassembled WGS sequence"/>
</dbReference>
<evidence type="ECO:0000313" key="4">
    <source>
        <dbReference type="EMBL" id="GAL83181.1"/>
    </source>
</evidence>
<keyword evidence="1 2" id="KW-0732">Signal</keyword>
<feature type="domain" description="Uncharacterized protein TP-0789" evidence="3">
    <location>
        <begin position="72"/>
        <end position="249"/>
    </location>
</feature>
<dbReference type="eggNOG" id="COG2834">
    <property type="taxonomic scope" value="Bacteria"/>
</dbReference>
<dbReference type="InterPro" id="IPR011220">
    <property type="entry name" value="UCP028205"/>
</dbReference>
<dbReference type="PANTHER" id="PTHR37507">
    <property type="entry name" value="SPORULATION PROTEIN YDCC"/>
    <property type="match status" value="1"/>
</dbReference>
<dbReference type="OrthoDB" id="9803781at2"/>
<dbReference type="AlphaFoldDB" id="A0A098L8N0"/>
<dbReference type="CDD" id="cd16329">
    <property type="entry name" value="LolA_like"/>
    <property type="match status" value="1"/>
</dbReference>
<evidence type="ECO:0000259" key="3">
    <source>
        <dbReference type="Pfam" id="PF17131"/>
    </source>
</evidence>
<dbReference type="RefSeq" id="WP_045457686.1">
    <property type="nucleotide sequence ID" value="NZ_BBLT01000001.1"/>
</dbReference>
<organism evidence="4 5">
    <name type="scientific">Sporocytophaga myxococcoides</name>
    <dbReference type="NCBI Taxonomy" id="153721"/>
    <lineage>
        <taxon>Bacteria</taxon>
        <taxon>Pseudomonadati</taxon>
        <taxon>Bacteroidota</taxon>
        <taxon>Cytophagia</taxon>
        <taxon>Cytophagales</taxon>
        <taxon>Cytophagaceae</taxon>
        <taxon>Sporocytophaga</taxon>
    </lineage>
</organism>
<dbReference type="SUPFAM" id="SSF89392">
    <property type="entry name" value="Prokaryotic lipoproteins and lipoprotein localization factors"/>
    <property type="match status" value="1"/>
</dbReference>
<dbReference type="InterPro" id="IPR029046">
    <property type="entry name" value="LolA/LolB/LppX"/>
</dbReference>